<dbReference type="FunCoup" id="A0A7M7JRN8">
    <property type="interactions" value="869"/>
</dbReference>
<reference evidence="9" key="1">
    <citation type="submission" date="2021-01" db="UniProtKB">
        <authorList>
            <consortium name="EnsemblMetazoa"/>
        </authorList>
    </citation>
    <scope>IDENTIFICATION</scope>
</reference>
<dbReference type="CTD" id="17750"/>
<evidence type="ECO:0000256" key="6">
    <source>
        <dbReference type="ARBA" id="ARBA00042810"/>
    </source>
</evidence>
<dbReference type="AlphaFoldDB" id="A0A7M7JRN8"/>
<dbReference type="OMA" id="HYAFKYA"/>
<dbReference type="InterPro" id="IPR050750">
    <property type="entry name" value="C5-MTase"/>
</dbReference>
<dbReference type="NCBIfam" id="TIGR00675">
    <property type="entry name" value="dcm"/>
    <property type="match status" value="1"/>
</dbReference>
<dbReference type="InterPro" id="IPR031303">
    <property type="entry name" value="C5_meth_CS"/>
</dbReference>
<dbReference type="PANTHER" id="PTHR46098:SF1">
    <property type="entry name" value="TRNA (CYTOSINE(38)-C(5))-METHYLTRANSFERASE"/>
    <property type="match status" value="1"/>
</dbReference>
<dbReference type="OrthoDB" id="414133at2759"/>
<dbReference type="GO" id="GO:0032259">
    <property type="term" value="P:methylation"/>
    <property type="evidence" value="ECO:0007669"/>
    <property type="project" value="UniProtKB-KW"/>
</dbReference>
<protein>
    <recommendedName>
        <fullName evidence="5">tRNA (cytosine(38)-C(5))-methyltransferase</fullName>
        <ecNumber evidence="4">2.1.1.204</ecNumber>
    </recommendedName>
    <alternativeName>
        <fullName evidence="6">DNA (cytosine-5)-methyltransferase-like protein 2</fullName>
    </alternativeName>
</protein>
<dbReference type="RefSeq" id="XP_022655925.1">
    <property type="nucleotide sequence ID" value="XM_022800190.1"/>
</dbReference>
<keyword evidence="2 7" id="KW-0808">Transferase</keyword>
<dbReference type="Gene3D" id="3.40.50.150">
    <property type="entry name" value="Vaccinia Virus protein VP39"/>
    <property type="match status" value="1"/>
</dbReference>
<evidence type="ECO:0000256" key="7">
    <source>
        <dbReference type="PROSITE-ProRule" id="PRU01016"/>
    </source>
</evidence>
<evidence type="ECO:0000256" key="8">
    <source>
        <dbReference type="RuleBase" id="RU000416"/>
    </source>
</evidence>
<name>A0A7M7JRN8_VARDE</name>
<sequence>MATLRVLELYSGIGGIHFALAKAFSTNGPLADYINFEVVTAVDINTVANAVYQENFKTKVLNRQIQSLSAKELSGSLSSCLLTMSPPCQPFSRQGKQLGGDDPRTSSFLHLLDIFPQLSEHKPKFVFLENVKGFEGSPVCDAFLNCLERCGFVYLQCLLSPNQFNVPNSRLRYYCMAIDKSRCNNPLFGTERSRIIEDSSVLGLGEDLTVTIADYLDEVAQESEQLVLDVATLAKNAMVLDIVDKSAHTSCCFTKNYGRYMKGTGSVLANCTRDEIEAAYSAPDHQRTARIHALGLRLFSPREVASLMCFPPSFRFPPGTSLKESYQLLGNSVNVHVISVLLSFMLGSVKISSSNRK</sequence>
<keyword evidence="3 7" id="KW-0949">S-adenosyl-L-methionine</keyword>
<dbReference type="PANTHER" id="PTHR46098">
    <property type="entry name" value="TRNA (CYTOSINE(38)-C(5))-METHYLTRANSFERASE"/>
    <property type="match status" value="1"/>
</dbReference>
<dbReference type="InterPro" id="IPR001525">
    <property type="entry name" value="C5_MeTfrase"/>
</dbReference>
<dbReference type="GO" id="GO:0008168">
    <property type="term" value="F:methyltransferase activity"/>
    <property type="evidence" value="ECO:0007669"/>
    <property type="project" value="UniProtKB-KW"/>
</dbReference>
<evidence type="ECO:0000313" key="9">
    <source>
        <dbReference type="EnsemblMetazoa" id="XP_022655925"/>
    </source>
</evidence>
<proteinExistence type="inferred from homology"/>
<dbReference type="EnsemblMetazoa" id="XM_022800190">
    <property type="protein sequence ID" value="XP_022655925"/>
    <property type="gene ID" value="LOC111248231"/>
</dbReference>
<dbReference type="InterPro" id="IPR029063">
    <property type="entry name" value="SAM-dependent_MTases_sf"/>
</dbReference>
<keyword evidence="10" id="KW-1185">Reference proteome</keyword>
<accession>A0A7M7JRN8</accession>
<dbReference type="KEGG" id="vde:111248231"/>
<comment type="similarity">
    <text evidence="7 8">Belongs to the class I-like SAM-binding methyltransferase superfamily. C5-methyltransferase family.</text>
</comment>
<dbReference type="Pfam" id="PF00145">
    <property type="entry name" value="DNA_methylase"/>
    <property type="match status" value="1"/>
</dbReference>
<evidence type="ECO:0000256" key="3">
    <source>
        <dbReference type="ARBA" id="ARBA00022691"/>
    </source>
</evidence>
<feature type="active site" evidence="7">
    <location>
        <position position="88"/>
    </location>
</feature>
<keyword evidence="1 7" id="KW-0489">Methyltransferase</keyword>
<dbReference type="PRINTS" id="PR00105">
    <property type="entry name" value="C5METTRFRASE"/>
</dbReference>
<dbReference type="PROSITE" id="PS00095">
    <property type="entry name" value="C5_MTASE_2"/>
    <property type="match status" value="1"/>
</dbReference>
<dbReference type="Proteomes" id="UP000594260">
    <property type="component" value="Unplaced"/>
</dbReference>
<dbReference type="PROSITE" id="PS51679">
    <property type="entry name" value="SAM_MT_C5"/>
    <property type="match status" value="1"/>
</dbReference>
<evidence type="ECO:0000313" key="10">
    <source>
        <dbReference type="Proteomes" id="UP000594260"/>
    </source>
</evidence>
<evidence type="ECO:0000256" key="2">
    <source>
        <dbReference type="ARBA" id="ARBA00022679"/>
    </source>
</evidence>
<organism evidence="9 10">
    <name type="scientific">Varroa destructor</name>
    <name type="common">Honeybee mite</name>
    <dbReference type="NCBI Taxonomy" id="109461"/>
    <lineage>
        <taxon>Eukaryota</taxon>
        <taxon>Metazoa</taxon>
        <taxon>Ecdysozoa</taxon>
        <taxon>Arthropoda</taxon>
        <taxon>Chelicerata</taxon>
        <taxon>Arachnida</taxon>
        <taxon>Acari</taxon>
        <taxon>Parasitiformes</taxon>
        <taxon>Mesostigmata</taxon>
        <taxon>Gamasina</taxon>
        <taxon>Dermanyssoidea</taxon>
        <taxon>Varroidae</taxon>
        <taxon>Varroa</taxon>
    </lineage>
</organism>
<dbReference type="EC" id="2.1.1.204" evidence="4"/>
<evidence type="ECO:0000256" key="5">
    <source>
        <dbReference type="ARBA" id="ARBA00039681"/>
    </source>
</evidence>
<dbReference type="GeneID" id="111248231"/>
<dbReference type="Gene3D" id="3.90.120.10">
    <property type="entry name" value="DNA Methylase, subunit A, domain 2"/>
    <property type="match status" value="1"/>
</dbReference>
<evidence type="ECO:0000256" key="4">
    <source>
        <dbReference type="ARBA" id="ARBA00039081"/>
    </source>
</evidence>
<dbReference type="InParanoid" id="A0A7M7JRN8"/>
<dbReference type="SUPFAM" id="SSF53335">
    <property type="entry name" value="S-adenosyl-L-methionine-dependent methyltransferases"/>
    <property type="match status" value="1"/>
</dbReference>
<dbReference type="GO" id="GO:0005634">
    <property type="term" value="C:nucleus"/>
    <property type="evidence" value="ECO:0007669"/>
    <property type="project" value="TreeGrafter"/>
</dbReference>
<evidence type="ECO:0000256" key="1">
    <source>
        <dbReference type="ARBA" id="ARBA00022603"/>
    </source>
</evidence>